<dbReference type="InterPro" id="IPR001173">
    <property type="entry name" value="Glyco_trans_2-like"/>
</dbReference>
<proteinExistence type="predicted"/>
<dbReference type="Proteomes" id="UP001199044">
    <property type="component" value="Unassembled WGS sequence"/>
</dbReference>
<dbReference type="EC" id="2.4.-.-" evidence="2"/>
<evidence type="ECO:0000313" key="3">
    <source>
        <dbReference type="Proteomes" id="UP001199044"/>
    </source>
</evidence>
<dbReference type="InterPro" id="IPR029044">
    <property type="entry name" value="Nucleotide-diphossugar_trans"/>
</dbReference>
<dbReference type="Gene3D" id="3.90.550.10">
    <property type="entry name" value="Spore Coat Polysaccharide Biosynthesis Protein SpsA, Chain A"/>
    <property type="match status" value="1"/>
</dbReference>
<reference evidence="3" key="1">
    <citation type="submission" date="2023-07" db="EMBL/GenBank/DDBJ databases">
        <title>Molecular identification of indigenous halophilic bacteria isolated from red sea cost, biodegradation of synthetic dyes and assessment of degraded metabolite toxicity.</title>
        <authorList>
            <person name="Chaieb K."/>
            <person name="Altayb H.N."/>
        </authorList>
    </citation>
    <scope>NUCLEOTIDE SEQUENCE [LARGE SCALE GENOMIC DNA]</scope>
    <source>
        <strain evidence="3">K20</strain>
    </source>
</reference>
<dbReference type="Pfam" id="PF00535">
    <property type="entry name" value="Glycos_transf_2"/>
    <property type="match status" value="1"/>
</dbReference>
<dbReference type="PANTHER" id="PTHR22916:SF3">
    <property type="entry name" value="UDP-GLCNAC:BETAGAL BETA-1,3-N-ACETYLGLUCOSAMINYLTRANSFERASE-LIKE PROTEIN 1"/>
    <property type="match status" value="1"/>
</dbReference>
<gene>
    <name evidence="2" type="ORF">LDJ79_17960</name>
</gene>
<keyword evidence="2" id="KW-0328">Glycosyltransferase</keyword>
<dbReference type="CDD" id="cd00761">
    <property type="entry name" value="Glyco_tranf_GTA_type"/>
    <property type="match status" value="1"/>
</dbReference>
<sequence>MQKPTVRPAQISSKSLVISVIIATCNRPDLAYRAVCRVLEQSLEATQVIVVNNGSSLKNQARYKELFSSIEHRIDYVDLCSQHSVGVGPSVARNIGLAYAKGDYVTFCDDDDEWTDEHYLSAISSVLSQCQPAILFADQQAMRADGSLQSEHWFTRAQLLAKAKPLDTEHFYNVMPQYFYEHGGFPHLNVTLYQTKLIQQVGGFCQGLDYEEDFELFHRFIGHVDNLMYYDRVVSRHHIPNPCLEENVTTQMSDCHKQLSRLYIFDKMLIENRDPRLLQFATTHGSYAAGRIAEWAMNQENYTLAYRMAKQSLGWKLSAGMLKIWCQTVWRK</sequence>
<accession>A0ABS7YQR4</accession>
<organism evidence="2 3">
    <name type="scientific">Vibrio tritonius</name>
    <dbReference type="NCBI Taxonomy" id="1435069"/>
    <lineage>
        <taxon>Bacteria</taxon>
        <taxon>Pseudomonadati</taxon>
        <taxon>Pseudomonadota</taxon>
        <taxon>Gammaproteobacteria</taxon>
        <taxon>Vibrionales</taxon>
        <taxon>Vibrionaceae</taxon>
        <taxon>Vibrio</taxon>
    </lineage>
</organism>
<evidence type="ECO:0000313" key="2">
    <source>
        <dbReference type="EMBL" id="MCA2018011.1"/>
    </source>
</evidence>
<dbReference type="SUPFAM" id="SSF53448">
    <property type="entry name" value="Nucleotide-diphospho-sugar transferases"/>
    <property type="match status" value="1"/>
</dbReference>
<dbReference type="PANTHER" id="PTHR22916">
    <property type="entry name" value="GLYCOSYLTRANSFERASE"/>
    <property type="match status" value="1"/>
</dbReference>
<comment type="caution">
    <text evidence="2">The sequence shown here is derived from an EMBL/GenBank/DDBJ whole genome shotgun (WGS) entry which is preliminary data.</text>
</comment>
<keyword evidence="2" id="KW-0808">Transferase</keyword>
<protein>
    <submittedName>
        <fullName evidence="2">Glycosyltransferase</fullName>
        <ecNumber evidence="2">2.4.-.-</ecNumber>
    </submittedName>
</protein>
<dbReference type="EMBL" id="JAIWIU010000139">
    <property type="protein sequence ID" value="MCA2018011.1"/>
    <property type="molecule type" value="Genomic_DNA"/>
</dbReference>
<feature type="domain" description="Glycosyltransferase 2-like" evidence="1">
    <location>
        <begin position="19"/>
        <end position="120"/>
    </location>
</feature>
<name>A0ABS7YQR4_9VIBR</name>
<dbReference type="GO" id="GO:0016757">
    <property type="term" value="F:glycosyltransferase activity"/>
    <property type="evidence" value="ECO:0007669"/>
    <property type="project" value="UniProtKB-KW"/>
</dbReference>
<keyword evidence="3" id="KW-1185">Reference proteome</keyword>
<dbReference type="RefSeq" id="WP_225251571.1">
    <property type="nucleotide sequence ID" value="NZ_JAIWIU010000139.1"/>
</dbReference>
<evidence type="ECO:0000259" key="1">
    <source>
        <dbReference type="Pfam" id="PF00535"/>
    </source>
</evidence>